<sequence length="749" mass="85031">MLNRLAHVQKLAFRMSSTHTNRLASEKSPYLLQHANNPIDWFPWGEEAFQKARESNKPIFLSGREHFPSLKTKISCSWLLNLPLNENTAKLLNDNFVAIKVDREERPDVDKLYMAFVVAASGHGGWPMSVFLTPDLHPITGGTYFPPDDNRGMLGFPTILNMIHEEVLRYSFQSKIVQWQKEGENLKARGAQIIKLLQPKLNSGDVNRSEDVFRAIFTRHQSSFDSRLGGFGGAPKFPKPSDLDFLICMANTDPILNSESSKESVKMIQKTLESMADGGIHDHIGNGFHRYSVDAEWHVPHFEKMLYDQSQLLATYSDFYRLTGRKLDNIKTIVDDIFQYMQKISHKDGGFYSAEDADSLPRHDSTKKMEGAFCVWEKEEIKILLGEMKIGSANLVDVFNDYLDVEENGNVSRSSDPHGELKNKNVLRKLLTDEECAINHDITVDELIEGMQRAKKILWEARTKRPSPHLDSKMVTAWQGLAITGLVKAYQATNDTKYIERAEKCAEFVQKYLAENGELKRSVYLGPTGEVEQGNQEMKAFSDDYAFMIQALLDLYTTLGKDDYLKNAIELQKICDSKFWSGNGYFISEQTDEKVSVRMIEDQDGAEPTATSIASNNLLRFYDILEDEEYREKAHQCFRGASERLNKVPIALPKMAVALNRWQKGSITFVLVGEPDSELLIETRKRLNQKFIENFSAVHIRSENDLGATGASHKAMTEGPHPAVYMCKGFVCSLPVRDIKGLDKMLNEM</sequence>
<proteinExistence type="predicted"/>
<evidence type="ECO:0000313" key="4">
    <source>
        <dbReference type="WormBase" id="CBG13036"/>
    </source>
</evidence>
<dbReference type="PIRSF" id="PIRSF006402">
    <property type="entry name" value="UCP006402_thioredoxin"/>
    <property type="match status" value="1"/>
</dbReference>
<dbReference type="Pfam" id="PF03190">
    <property type="entry name" value="Thioredox_DsbH"/>
    <property type="match status" value="1"/>
</dbReference>
<reference evidence="2 3" key="1">
    <citation type="journal article" date="2003" name="PLoS Biol.">
        <title>The genome sequence of Caenorhabditis briggsae: a platform for comparative genomics.</title>
        <authorList>
            <person name="Stein L.D."/>
            <person name="Bao Z."/>
            <person name="Blasiar D."/>
            <person name="Blumenthal T."/>
            <person name="Brent M.R."/>
            <person name="Chen N."/>
            <person name="Chinwalla A."/>
            <person name="Clarke L."/>
            <person name="Clee C."/>
            <person name="Coghlan A."/>
            <person name="Coulson A."/>
            <person name="D'Eustachio P."/>
            <person name="Fitch D.H."/>
            <person name="Fulton L.A."/>
            <person name="Fulton R.E."/>
            <person name="Griffiths-Jones S."/>
            <person name="Harris T.W."/>
            <person name="Hillier L.W."/>
            <person name="Kamath R."/>
            <person name="Kuwabara P.E."/>
            <person name="Mardis E.R."/>
            <person name="Marra M.A."/>
            <person name="Miner T.L."/>
            <person name="Minx P."/>
            <person name="Mullikin J.C."/>
            <person name="Plumb R.W."/>
            <person name="Rogers J."/>
            <person name="Schein J.E."/>
            <person name="Sohrmann M."/>
            <person name="Spieth J."/>
            <person name="Stajich J.E."/>
            <person name="Wei C."/>
            <person name="Willey D."/>
            <person name="Wilson R.K."/>
            <person name="Durbin R."/>
            <person name="Waterston R.H."/>
        </authorList>
    </citation>
    <scope>NUCLEOTIDE SEQUENCE [LARGE SCALE GENOMIC DNA]</scope>
    <source>
        <strain evidence="2 3">AF16</strain>
    </source>
</reference>
<name>A8XGX7_CAEBR</name>
<dbReference type="CTD" id="8572096"/>
<dbReference type="OMA" id="PFYFGTY"/>
<accession>A8XGX7</accession>
<dbReference type="KEGG" id="cbr:CBG_13036"/>
<dbReference type="Gene3D" id="1.50.10.20">
    <property type="match status" value="1"/>
</dbReference>
<evidence type="ECO:0000259" key="1">
    <source>
        <dbReference type="Pfam" id="PF03190"/>
    </source>
</evidence>
<gene>
    <name evidence="2 4" type="ORF">CBG13036</name>
    <name evidence="2" type="ORF">CBG_13036</name>
</gene>
<dbReference type="GeneID" id="8572096"/>
<keyword evidence="3" id="KW-1185">Reference proteome</keyword>
<dbReference type="eggNOG" id="KOG2244">
    <property type="taxonomic scope" value="Eukaryota"/>
</dbReference>
<evidence type="ECO:0000313" key="2">
    <source>
        <dbReference type="EMBL" id="CAP31901.2"/>
    </source>
</evidence>
<dbReference type="RefSeq" id="XP_045095035.1">
    <property type="nucleotide sequence ID" value="XM_045242157.1"/>
</dbReference>
<dbReference type="InterPro" id="IPR036249">
    <property type="entry name" value="Thioredoxin-like_sf"/>
</dbReference>
<reference evidence="2 3" key="2">
    <citation type="journal article" date="2011" name="PLoS Genet.">
        <title>Caenorhabditis briggsae recombinant inbred line genotypes reveal inter-strain incompatibility and the evolution of recombination.</title>
        <authorList>
            <person name="Ross J.A."/>
            <person name="Koboldt D.C."/>
            <person name="Staisch J.E."/>
            <person name="Chamberlin H.M."/>
            <person name="Gupta B.P."/>
            <person name="Miller R.D."/>
            <person name="Baird S.E."/>
            <person name="Haag E.S."/>
        </authorList>
    </citation>
    <scope>NUCLEOTIDE SEQUENCE [LARGE SCALE GENOMIC DNA]</scope>
    <source>
        <strain evidence="2 3">AF16</strain>
    </source>
</reference>
<dbReference type="AlphaFoldDB" id="A8XGX7"/>
<dbReference type="Proteomes" id="UP000008549">
    <property type="component" value="Unassembled WGS sequence"/>
</dbReference>
<dbReference type="STRING" id="6238.A8XGX7"/>
<dbReference type="InterPro" id="IPR024705">
    <property type="entry name" value="Ssp411"/>
</dbReference>
<dbReference type="GO" id="GO:0005975">
    <property type="term" value="P:carbohydrate metabolic process"/>
    <property type="evidence" value="ECO:0007669"/>
    <property type="project" value="InterPro"/>
</dbReference>
<dbReference type="PANTHER" id="PTHR42899">
    <property type="entry name" value="SPERMATOGENESIS-ASSOCIATED PROTEIN 20"/>
    <property type="match status" value="1"/>
</dbReference>
<organism evidence="2 3">
    <name type="scientific">Caenorhabditis briggsae</name>
    <dbReference type="NCBI Taxonomy" id="6238"/>
    <lineage>
        <taxon>Eukaryota</taxon>
        <taxon>Metazoa</taxon>
        <taxon>Ecdysozoa</taxon>
        <taxon>Nematoda</taxon>
        <taxon>Chromadorea</taxon>
        <taxon>Rhabditida</taxon>
        <taxon>Rhabditina</taxon>
        <taxon>Rhabditomorpha</taxon>
        <taxon>Rhabditoidea</taxon>
        <taxon>Rhabditidae</taxon>
        <taxon>Peloderinae</taxon>
        <taxon>Caenorhabditis</taxon>
    </lineage>
</organism>
<dbReference type="WormBase" id="CBG13036">
    <property type="protein sequence ID" value="CBP42641"/>
    <property type="gene ID" value="WBGene00033871"/>
</dbReference>
<feature type="domain" description="Spermatogenesis-associated protein 20-like TRX" evidence="1">
    <location>
        <begin position="20"/>
        <end position="166"/>
    </location>
</feature>
<protein>
    <submittedName>
        <fullName evidence="2">Protein CBG13036</fullName>
    </submittedName>
</protein>
<dbReference type="EMBL" id="HE600938">
    <property type="protein sequence ID" value="CAP31901.2"/>
    <property type="molecule type" value="Genomic_DNA"/>
</dbReference>
<dbReference type="InParanoid" id="A8XGX7"/>
<dbReference type="PANTHER" id="PTHR42899:SF1">
    <property type="entry name" value="SPERMATOGENESIS-ASSOCIATED PROTEIN 20"/>
    <property type="match status" value="1"/>
</dbReference>
<evidence type="ECO:0000313" key="3">
    <source>
        <dbReference type="Proteomes" id="UP000008549"/>
    </source>
</evidence>
<dbReference type="CDD" id="cd02955">
    <property type="entry name" value="SSP411"/>
    <property type="match status" value="1"/>
</dbReference>
<dbReference type="HOGENOM" id="CLU_014051_4_1_1"/>
<dbReference type="SUPFAM" id="SSF48208">
    <property type="entry name" value="Six-hairpin glycosidases"/>
    <property type="match status" value="1"/>
</dbReference>
<dbReference type="SUPFAM" id="SSF52833">
    <property type="entry name" value="Thioredoxin-like"/>
    <property type="match status" value="1"/>
</dbReference>
<dbReference type="InterPro" id="IPR008928">
    <property type="entry name" value="6-hairpin_glycosidase_sf"/>
</dbReference>
<dbReference type="Gene3D" id="3.40.30.10">
    <property type="entry name" value="Glutaredoxin"/>
    <property type="match status" value="1"/>
</dbReference>
<dbReference type="FunCoup" id="A8XGX7">
    <property type="interactions" value="1943"/>
</dbReference>
<dbReference type="InterPro" id="IPR004879">
    <property type="entry name" value="Ssp411-like_TRX"/>
</dbReference>